<keyword evidence="3" id="KW-1185">Reference proteome</keyword>
<evidence type="ECO:0000313" key="3">
    <source>
        <dbReference type="Proteomes" id="UP000467305"/>
    </source>
</evidence>
<protein>
    <recommendedName>
        <fullName evidence="1">Immunity MXAN-0049 protein domain-containing protein</fullName>
    </recommendedName>
</protein>
<feature type="domain" description="Immunity MXAN-0049 protein" evidence="1">
    <location>
        <begin position="25"/>
        <end position="158"/>
    </location>
</feature>
<dbReference type="InterPro" id="IPR012433">
    <property type="entry name" value="Imm11"/>
</dbReference>
<dbReference type="EMBL" id="WAAU01000035">
    <property type="protein sequence ID" value="KAB1153363.1"/>
    <property type="molecule type" value="Genomic_DNA"/>
</dbReference>
<dbReference type="Proteomes" id="UP000467305">
    <property type="component" value="Unassembled WGS sequence"/>
</dbReference>
<evidence type="ECO:0000313" key="2">
    <source>
        <dbReference type="EMBL" id="KAB1153363.1"/>
    </source>
</evidence>
<proteinExistence type="predicted"/>
<dbReference type="RefSeq" id="WP_150901302.1">
    <property type="nucleotide sequence ID" value="NZ_WAAU01000035.1"/>
</dbReference>
<reference evidence="2 3" key="1">
    <citation type="submission" date="2019-09" db="EMBL/GenBank/DDBJ databases">
        <authorList>
            <person name="Cao W.R."/>
        </authorList>
    </citation>
    <scope>NUCLEOTIDE SEQUENCE [LARGE SCALE GENOMIC DNA]</scope>
    <source>
        <strain evidence="3">a4</strain>
    </source>
</reference>
<name>A0A7J5A7C5_9FLAO</name>
<comment type="caution">
    <text evidence="2">The sequence shown here is derived from an EMBL/GenBank/DDBJ whole genome shotgun (WGS) entry which is preliminary data.</text>
</comment>
<accession>A0A7J5A7C5</accession>
<organism evidence="2 3">
    <name type="scientific">Tenacibaculum aiptasiae</name>
    <dbReference type="NCBI Taxonomy" id="426481"/>
    <lineage>
        <taxon>Bacteria</taxon>
        <taxon>Pseudomonadati</taxon>
        <taxon>Bacteroidota</taxon>
        <taxon>Flavobacteriia</taxon>
        <taxon>Flavobacteriales</taxon>
        <taxon>Flavobacteriaceae</taxon>
        <taxon>Tenacibaculum</taxon>
    </lineage>
</organism>
<dbReference type="OrthoDB" id="7066958at2"/>
<gene>
    <name evidence="2" type="ORF">F7018_16990</name>
</gene>
<dbReference type="AlphaFoldDB" id="A0A7J5A7C5"/>
<sequence>MKFYELRLNLSGKGQKSSYIAGPSPGYFPNGNQGDIPLDEFVNEVDIVFDKLIFSGGKRVHVTDFISHDGVNGLGYVISERIKNLLQDFNLPEHRFYKLPVYQDSRGKQHQYYKLHMLQYYFDYSLIDFEKSSFYIGDFFKKNKKIVKYQNEKELIIKLKSLDDLEERIWGNKIVLNHNYEKQELDCFHIHHFSNDFIISERLRESLEKIEATGINYEECSFECKGIVSFRN</sequence>
<dbReference type="Pfam" id="PF07791">
    <property type="entry name" value="Imm11"/>
    <property type="match status" value="1"/>
</dbReference>
<evidence type="ECO:0000259" key="1">
    <source>
        <dbReference type="Pfam" id="PF07791"/>
    </source>
</evidence>